<protein>
    <submittedName>
        <fullName evidence="1">Uncharacterized protein</fullName>
    </submittedName>
</protein>
<name>A0A1G8QK10_9RHOB</name>
<dbReference type="AlphaFoldDB" id="A0A1G8QK10"/>
<dbReference type="RefSeq" id="WP_089849358.1">
    <property type="nucleotide sequence ID" value="NZ_FNEJ01000016.1"/>
</dbReference>
<sequence>MPDTSPILALPLLQPAQAQKHVTVNEALLLLEAAVQLVVEDRSRTAPPAEPGQGQRHLVAPGAVGDWAGQEGAVAVFDSGVWRFVPPAPGWWAEVRAEGRQVVWTGSAWEIRQPDLDQLPGLGIGTAHDAVNRLALAAEASLFSHAGAGHQMKVNKATPADTASLLFQTNWSGRAEMGLSGSDAWALKVSAEGSAWIEALAVDGATGHVSGAAVQASASDVTPGRLMRADYGYSPGNLLGEVSQSGGQPTGAAIQSGSTANGSFLRLADGTQICTHSLTMLAGAYNNVGGTWTFAQPFVGTRSVSLTAPNSGSDYINCSASQFGLCRQGSGGVSVVLNLTGITPIDPAAQVRNVRVSAIGRWV</sequence>
<organism evidence="1 2">
    <name type="scientific">Salipiger marinus</name>
    <dbReference type="NCBI Taxonomy" id="555512"/>
    <lineage>
        <taxon>Bacteria</taxon>
        <taxon>Pseudomonadati</taxon>
        <taxon>Pseudomonadota</taxon>
        <taxon>Alphaproteobacteria</taxon>
        <taxon>Rhodobacterales</taxon>
        <taxon>Roseobacteraceae</taxon>
        <taxon>Salipiger</taxon>
    </lineage>
</organism>
<accession>A0A1G8QK10</accession>
<dbReference type="Proteomes" id="UP000199093">
    <property type="component" value="Unassembled WGS sequence"/>
</dbReference>
<dbReference type="OrthoDB" id="564699at2"/>
<dbReference type="EMBL" id="FNEJ01000016">
    <property type="protein sequence ID" value="SDJ04981.1"/>
    <property type="molecule type" value="Genomic_DNA"/>
</dbReference>
<dbReference type="Pfam" id="PF10983">
    <property type="entry name" value="DUF2793"/>
    <property type="match status" value="1"/>
</dbReference>
<evidence type="ECO:0000313" key="2">
    <source>
        <dbReference type="Proteomes" id="UP000199093"/>
    </source>
</evidence>
<evidence type="ECO:0000313" key="1">
    <source>
        <dbReference type="EMBL" id="SDJ04981.1"/>
    </source>
</evidence>
<proteinExistence type="predicted"/>
<dbReference type="STRING" id="555512.SAMN04487993_101630"/>
<gene>
    <name evidence="1" type="ORF">SAMN04487993_101630</name>
</gene>
<keyword evidence="2" id="KW-1185">Reference proteome</keyword>
<dbReference type="InterPro" id="IPR021251">
    <property type="entry name" value="DUF2793"/>
</dbReference>
<reference evidence="1 2" key="1">
    <citation type="submission" date="2016-10" db="EMBL/GenBank/DDBJ databases">
        <authorList>
            <person name="de Groot N.N."/>
        </authorList>
    </citation>
    <scope>NUCLEOTIDE SEQUENCE [LARGE SCALE GENOMIC DNA]</scope>
    <source>
        <strain evidence="1 2">DSM 26424</strain>
    </source>
</reference>